<dbReference type="InterPro" id="IPR032816">
    <property type="entry name" value="VTT_dom"/>
</dbReference>
<dbReference type="InterPro" id="IPR051311">
    <property type="entry name" value="DedA_domain"/>
</dbReference>
<organism evidence="3 4">
    <name type="scientific">Desulfurococcus amylolyticus (strain DSM 18924 / JCM 16383 / VKM B-2413 / 1221n)</name>
    <name type="common">Desulfurococcus kamchatkensis</name>
    <dbReference type="NCBI Taxonomy" id="490899"/>
    <lineage>
        <taxon>Archaea</taxon>
        <taxon>Thermoproteota</taxon>
        <taxon>Thermoprotei</taxon>
        <taxon>Desulfurococcales</taxon>
        <taxon>Desulfurococcaceae</taxon>
        <taxon>Desulfurococcus</taxon>
    </lineage>
</organism>
<protein>
    <submittedName>
        <fullName evidence="3">SNARE associated Golgi protein</fullName>
    </submittedName>
</protein>
<keyword evidence="1" id="KW-0812">Transmembrane</keyword>
<dbReference type="Proteomes" id="UP000006903">
    <property type="component" value="Chromosome"/>
</dbReference>
<proteinExistence type="predicted"/>
<sequence length="239" mass="26497">MIEWIREVLHGAGGYIGVFMVSLISNAIPYSTIPYLFWLIPFFTRYRDLGGLIIAVAVSALGASIGKLIVYLVGRGLSTLGSESRFKQNISYFTNKHSKAVFLTVFLAAALPIPDDVVYIPVGYARYSVPLFFIALLAGKLVITVMAAIYGRALSFLFEERVGLPTWLSIIFYIFLTIIVMYVAGSINWVNVSNIAGEKGATKAIDFLFKEIALSLKRIPERISSLIKRILDLIRGEQS</sequence>
<accession>B8D465</accession>
<dbReference type="HOGENOM" id="CLU_101250_0_0_2"/>
<dbReference type="Pfam" id="PF09335">
    <property type="entry name" value="VTT_dom"/>
    <property type="match status" value="1"/>
</dbReference>
<reference evidence="3 4" key="1">
    <citation type="journal article" date="2009" name="J. Bacteriol.">
        <title>Complete genome sequence of the anaerobic, protein-degrading hyperthermophilic crenarchaeon Desulfurococcus kamchatkensis.</title>
        <authorList>
            <person name="Ravin N.V."/>
            <person name="Mardanov A.V."/>
            <person name="Beletsky A.V."/>
            <person name="Kublanov I.V."/>
            <person name="Kolganova T.V."/>
            <person name="Lebedinsky A.V."/>
            <person name="Chernyh N.A."/>
            <person name="Bonch-Osmolovskaya E.A."/>
            <person name="Skryabin K.G."/>
        </authorList>
    </citation>
    <scope>NUCLEOTIDE SEQUENCE [LARGE SCALE GENOMIC DNA]</scope>
    <source>
        <strain evidence="4">DSM 18924 / JCM 16383 / VKM B-2413 / 1221n</strain>
    </source>
</reference>
<feature type="transmembrane region" description="Helical" evidence="1">
    <location>
        <begin position="49"/>
        <end position="73"/>
    </location>
</feature>
<dbReference type="EMBL" id="CP001140">
    <property type="protein sequence ID" value="ACL10896.1"/>
    <property type="molecule type" value="Genomic_DNA"/>
</dbReference>
<dbReference type="GeneID" id="7170779"/>
<evidence type="ECO:0000259" key="2">
    <source>
        <dbReference type="Pfam" id="PF09335"/>
    </source>
</evidence>
<evidence type="ECO:0000256" key="1">
    <source>
        <dbReference type="SAM" id="Phobius"/>
    </source>
</evidence>
<feature type="transmembrane region" description="Helical" evidence="1">
    <location>
        <begin position="170"/>
        <end position="190"/>
    </location>
</feature>
<dbReference type="AlphaFoldDB" id="B8D465"/>
<feature type="transmembrane region" description="Helical" evidence="1">
    <location>
        <begin position="129"/>
        <end position="150"/>
    </location>
</feature>
<feature type="transmembrane region" description="Helical" evidence="1">
    <location>
        <begin position="100"/>
        <end position="122"/>
    </location>
</feature>
<dbReference type="GO" id="GO:0005886">
    <property type="term" value="C:plasma membrane"/>
    <property type="evidence" value="ECO:0007669"/>
    <property type="project" value="TreeGrafter"/>
</dbReference>
<dbReference type="PANTHER" id="PTHR42709:SF10">
    <property type="entry name" value="SNARE ASSOCIATED GOLGI PROTEIN"/>
    <property type="match status" value="1"/>
</dbReference>
<evidence type="ECO:0000313" key="3">
    <source>
        <dbReference type="EMBL" id="ACL10896.1"/>
    </source>
</evidence>
<dbReference type="PANTHER" id="PTHR42709">
    <property type="entry name" value="ALKALINE PHOSPHATASE LIKE PROTEIN"/>
    <property type="match status" value="1"/>
</dbReference>
<gene>
    <name evidence="3" type="ordered locus">DKAM_0570</name>
</gene>
<dbReference type="STRING" id="490899.DKAM_0570"/>
<dbReference type="eggNOG" id="arCOG03119">
    <property type="taxonomic scope" value="Archaea"/>
</dbReference>
<name>B8D465_DESA1</name>
<keyword evidence="1" id="KW-0472">Membrane</keyword>
<dbReference type="RefSeq" id="WP_012608238.1">
    <property type="nucleotide sequence ID" value="NC_011766.1"/>
</dbReference>
<keyword evidence="1" id="KW-1133">Transmembrane helix</keyword>
<dbReference type="KEGG" id="dka:DKAM_0570"/>
<feature type="transmembrane region" description="Helical" evidence="1">
    <location>
        <begin position="12"/>
        <end position="37"/>
    </location>
</feature>
<evidence type="ECO:0000313" key="4">
    <source>
        <dbReference type="Proteomes" id="UP000006903"/>
    </source>
</evidence>
<feature type="domain" description="VTT" evidence="2">
    <location>
        <begin position="49"/>
        <end position="150"/>
    </location>
</feature>